<evidence type="ECO:0000313" key="2">
    <source>
        <dbReference type="EMBL" id="RRS01866.1"/>
    </source>
</evidence>
<dbReference type="AlphaFoldDB" id="A0A426V4R5"/>
<feature type="region of interest" description="Disordered" evidence="1">
    <location>
        <begin position="1"/>
        <end position="20"/>
    </location>
</feature>
<comment type="caution">
    <text evidence="2">The sequence shown here is derived from an EMBL/GenBank/DDBJ whole genome shotgun (WGS) entry which is preliminary data.</text>
</comment>
<dbReference type="OrthoDB" id="5188294at2"/>
<dbReference type="Proteomes" id="UP000277256">
    <property type="component" value="Unassembled WGS sequence"/>
</dbReference>
<accession>A0A426V4R5</accession>
<name>A0A426V4R5_9ACTN</name>
<evidence type="ECO:0000256" key="1">
    <source>
        <dbReference type="SAM" id="MobiDB-lite"/>
    </source>
</evidence>
<organism evidence="2 3">
    <name type="scientific">Glycomyces terrestris</name>
    <dbReference type="NCBI Taxonomy" id="2493553"/>
    <lineage>
        <taxon>Bacteria</taxon>
        <taxon>Bacillati</taxon>
        <taxon>Actinomycetota</taxon>
        <taxon>Actinomycetes</taxon>
        <taxon>Glycomycetales</taxon>
        <taxon>Glycomycetaceae</taxon>
        <taxon>Glycomyces</taxon>
    </lineage>
</organism>
<keyword evidence="3" id="KW-1185">Reference proteome</keyword>
<dbReference type="EMBL" id="RSEB01000001">
    <property type="protein sequence ID" value="RRS01866.1"/>
    <property type="molecule type" value="Genomic_DNA"/>
</dbReference>
<gene>
    <name evidence="2" type="ORF">EIW28_03735</name>
</gene>
<evidence type="ECO:0000313" key="3">
    <source>
        <dbReference type="Proteomes" id="UP000277256"/>
    </source>
</evidence>
<reference evidence="2 3" key="1">
    <citation type="submission" date="2018-12" db="EMBL/GenBank/DDBJ databases">
        <title>Glycomyces sp. YIM 121974 draft genome.</title>
        <authorList>
            <person name="Li Q."/>
        </authorList>
    </citation>
    <scope>NUCLEOTIDE SEQUENCE [LARGE SCALE GENOMIC DNA]</scope>
    <source>
        <strain evidence="2 3">YIM 121974</strain>
    </source>
</reference>
<protein>
    <submittedName>
        <fullName evidence="2">Uncharacterized protein</fullName>
    </submittedName>
</protein>
<proteinExistence type="predicted"/>
<sequence>MSGDERPGGRAVERVTDRPQWRDAARTAAGAAVAAGAVAAAAAGTPNGWPLALLAAAGAAAWPLSRWRNLARRQVVAEFDREGVRLYPETARRGRGLGPAVDLPWAEVRGIYFWRKRTGLVWTTMLGVEPVRSDPRGAPEDREGVPAHVSSALARRSVPFSASGRARVEAAARRFTMRARVVDARRAPRARRTVY</sequence>
<dbReference type="RefSeq" id="WP_125246341.1">
    <property type="nucleotide sequence ID" value="NZ_RSEB01000001.1"/>
</dbReference>